<dbReference type="PROSITE" id="PS50873">
    <property type="entry name" value="PEROXIDASE_4"/>
    <property type="match status" value="1"/>
</dbReference>
<dbReference type="EMBL" id="JACMSC010000001">
    <property type="protein sequence ID" value="KAG6536674.1"/>
    <property type="molecule type" value="Genomic_DNA"/>
</dbReference>
<dbReference type="SUPFAM" id="SSF56784">
    <property type="entry name" value="HAD-like"/>
    <property type="match status" value="1"/>
</dbReference>
<dbReference type="PROSITE" id="PS00435">
    <property type="entry name" value="PEROXIDASE_1"/>
    <property type="match status" value="1"/>
</dbReference>
<dbReference type="InterPro" id="IPR000823">
    <property type="entry name" value="Peroxidase_pln"/>
</dbReference>
<dbReference type="GO" id="GO:0046872">
    <property type="term" value="F:metal ion binding"/>
    <property type="evidence" value="ECO:0007669"/>
    <property type="project" value="UniProtKB-KW"/>
</dbReference>
<evidence type="ECO:0000256" key="17">
    <source>
        <dbReference type="PIRSR" id="PIRSR600823-3"/>
    </source>
</evidence>
<keyword evidence="5" id="KW-0964">Secreted</keyword>
<evidence type="ECO:0000256" key="16">
    <source>
        <dbReference type="PIRSR" id="PIRSR600823-2"/>
    </source>
</evidence>
<evidence type="ECO:0000256" key="18">
    <source>
        <dbReference type="PIRSR" id="PIRSR600823-4"/>
    </source>
</evidence>
<evidence type="ECO:0000256" key="6">
    <source>
        <dbReference type="ARBA" id="ARBA00022559"/>
    </source>
</evidence>
<dbReference type="Gene3D" id="1.10.420.10">
    <property type="entry name" value="Peroxidase, domain 2"/>
    <property type="match status" value="1"/>
</dbReference>
<evidence type="ECO:0000256" key="1">
    <source>
        <dbReference type="ARBA" id="ARBA00000189"/>
    </source>
</evidence>
<feature type="binding site" evidence="17">
    <location>
        <position position="365"/>
    </location>
    <ligand>
        <name>Ca(2+)</name>
        <dbReference type="ChEBI" id="CHEBI:29108"/>
        <label>1</label>
    </ligand>
</feature>
<keyword evidence="11 17" id="KW-0408">Iron</keyword>
<evidence type="ECO:0000256" key="3">
    <source>
        <dbReference type="ARBA" id="ARBA00006873"/>
    </source>
</evidence>
<proteinExistence type="inferred from homology"/>
<dbReference type="CDD" id="cd00693">
    <property type="entry name" value="secretory_peroxidase"/>
    <property type="match status" value="1"/>
</dbReference>
<dbReference type="PRINTS" id="PR00458">
    <property type="entry name" value="PEROXIDASE"/>
</dbReference>
<dbReference type="Gene3D" id="3.40.50.1000">
    <property type="entry name" value="HAD superfamily/HAD-like"/>
    <property type="match status" value="1"/>
</dbReference>
<dbReference type="SMART" id="SM00577">
    <property type="entry name" value="CPDc"/>
    <property type="match status" value="1"/>
</dbReference>
<dbReference type="PANTHER" id="PTHR31517:SF59">
    <property type="entry name" value="PEROXIDASE"/>
    <property type="match status" value="1"/>
</dbReference>
<evidence type="ECO:0000256" key="8">
    <source>
        <dbReference type="ARBA" id="ARBA00022723"/>
    </source>
</evidence>
<dbReference type="Pfam" id="PF00141">
    <property type="entry name" value="peroxidase"/>
    <property type="match status" value="1"/>
</dbReference>
<evidence type="ECO:0000256" key="19">
    <source>
        <dbReference type="PIRSR" id="PIRSR600823-5"/>
    </source>
</evidence>
<evidence type="ECO:0000256" key="4">
    <source>
        <dbReference type="ARBA" id="ARBA00012313"/>
    </source>
</evidence>
<feature type="binding site" evidence="16">
    <location>
        <position position="451"/>
    </location>
    <ligand>
        <name>substrate</name>
    </ligand>
</feature>
<dbReference type="GO" id="GO:0042744">
    <property type="term" value="P:hydrogen peroxide catabolic process"/>
    <property type="evidence" value="ECO:0007669"/>
    <property type="project" value="UniProtKB-KW"/>
</dbReference>
<evidence type="ECO:0000256" key="13">
    <source>
        <dbReference type="ARBA" id="ARBA00023283"/>
    </source>
</evidence>
<evidence type="ECO:0000256" key="20">
    <source>
        <dbReference type="SAM" id="MobiDB-lite"/>
    </source>
</evidence>
<keyword evidence="9 17" id="KW-0106">Calcium</keyword>
<keyword evidence="7" id="KW-0349">Heme</keyword>
<evidence type="ECO:0000256" key="2">
    <source>
        <dbReference type="ARBA" id="ARBA00002322"/>
    </source>
</evidence>
<dbReference type="InterPro" id="IPR033905">
    <property type="entry name" value="Secretory_peroxidase"/>
</dbReference>
<feature type="disulfide bond" evidence="19">
    <location>
        <begin position="488"/>
        <end position="520"/>
    </location>
</feature>
<feature type="disulfide bond" evidence="19">
    <location>
        <begin position="326"/>
        <end position="405"/>
    </location>
</feature>
<dbReference type="InterPro" id="IPR010255">
    <property type="entry name" value="Haem_peroxidase_sf"/>
</dbReference>
<feature type="active site" description="Proton acceptor" evidence="15">
    <location>
        <position position="357"/>
    </location>
</feature>
<evidence type="ECO:0000256" key="15">
    <source>
        <dbReference type="PIRSR" id="PIRSR600823-1"/>
    </source>
</evidence>
<feature type="region of interest" description="Disordered" evidence="20">
    <location>
        <begin position="278"/>
        <end position="307"/>
    </location>
</feature>
<feature type="binding site" evidence="17">
    <location>
        <position position="379"/>
    </location>
    <ligand>
        <name>Ca(2+)</name>
        <dbReference type="ChEBI" id="CHEBI:29108"/>
        <label>1</label>
    </ligand>
</feature>
<feature type="binding site" description="axial binding residue" evidence="17">
    <location>
        <position position="481"/>
    </location>
    <ligand>
        <name>heme b</name>
        <dbReference type="ChEBI" id="CHEBI:60344"/>
    </ligand>
    <ligandPart>
        <name>Fe</name>
        <dbReference type="ChEBI" id="CHEBI:18248"/>
    </ligandPart>
</feature>
<organism evidence="22 23">
    <name type="scientific">Zingiber officinale</name>
    <name type="common">Ginger</name>
    <name type="synonym">Amomum zingiber</name>
    <dbReference type="NCBI Taxonomy" id="94328"/>
    <lineage>
        <taxon>Eukaryota</taxon>
        <taxon>Viridiplantae</taxon>
        <taxon>Streptophyta</taxon>
        <taxon>Embryophyta</taxon>
        <taxon>Tracheophyta</taxon>
        <taxon>Spermatophyta</taxon>
        <taxon>Magnoliopsida</taxon>
        <taxon>Liliopsida</taxon>
        <taxon>Zingiberales</taxon>
        <taxon>Zingiberaceae</taxon>
        <taxon>Zingiber</taxon>
    </lineage>
</organism>
<dbReference type="PROSITE" id="PS00436">
    <property type="entry name" value="PEROXIDASE_2"/>
    <property type="match status" value="1"/>
</dbReference>
<dbReference type="InterPro" id="IPR023214">
    <property type="entry name" value="HAD_sf"/>
</dbReference>
<keyword evidence="13" id="KW-0873">Pyrrolidone carboxylic acid</keyword>
<dbReference type="Gene3D" id="1.10.520.10">
    <property type="match status" value="1"/>
</dbReference>
<accession>A0A8J5IKC8</accession>
<evidence type="ECO:0000259" key="21">
    <source>
        <dbReference type="PROSITE" id="PS50873"/>
    </source>
</evidence>
<comment type="cofactor">
    <cofactor evidence="17">
        <name>Ca(2+)</name>
        <dbReference type="ChEBI" id="CHEBI:29108"/>
    </cofactor>
    <text evidence="17">Binds 2 calcium ions per subunit.</text>
</comment>
<dbReference type="PANTHER" id="PTHR31517">
    <property type="match status" value="1"/>
</dbReference>
<reference evidence="22 23" key="1">
    <citation type="submission" date="2020-08" db="EMBL/GenBank/DDBJ databases">
        <title>Plant Genome Project.</title>
        <authorList>
            <person name="Zhang R.-G."/>
        </authorList>
    </citation>
    <scope>NUCLEOTIDE SEQUENCE [LARGE SCALE GENOMIC DNA]</scope>
    <source>
        <tissue evidence="22">Rhizome</tissue>
    </source>
</reference>
<comment type="cofactor">
    <cofactor evidence="17">
        <name>heme b</name>
        <dbReference type="ChEBI" id="CHEBI:60344"/>
    </cofactor>
    <text evidence="17">Binds 1 heme b (iron(II)-protoporphyrin IX) group per subunit.</text>
</comment>
<dbReference type="AlphaFoldDB" id="A0A8J5IKC8"/>
<keyword evidence="12 19" id="KW-1015">Disulfide bond</keyword>
<dbReference type="InterPro" id="IPR019794">
    <property type="entry name" value="Peroxidases_AS"/>
</dbReference>
<name>A0A8J5IKC8_ZINOF</name>
<evidence type="ECO:0000256" key="5">
    <source>
        <dbReference type="ARBA" id="ARBA00022525"/>
    </source>
</evidence>
<dbReference type="Proteomes" id="UP000734854">
    <property type="component" value="Unassembled WGS sequence"/>
</dbReference>
<evidence type="ECO:0000256" key="10">
    <source>
        <dbReference type="ARBA" id="ARBA00023002"/>
    </source>
</evidence>
<feature type="domain" description="Plant heme peroxidase family profile" evidence="21">
    <location>
        <begin position="316"/>
        <end position="621"/>
    </location>
</feature>
<keyword evidence="6" id="KW-0575">Peroxidase</keyword>
<comment type="function">
    <text evidence="2">Removal of H(2)O(2), oxidation of toxic reductants, biosynthesis and degradation of lignin, suberization, auxin catabolism, response to environmental stresses such as wounding, pathogen attack and oxidative stress. These functions might be dependent on each isozyme/isoform in each plant tissue.</text>
</comment>
<dbReference type="GO" id="GO:0006979">
    <property type="term" value="P:response to oxidative stress"/>
    <property type="evidence" value="ECO:0007669"/>
    <property type="project" value="InterPro"/>
</dbReference>
<dbReference type="PRINTS" id="PR00461">
    <property type="entry name" value="PLPEROXIDASE"/>
</dbReference>
<comment type="caution">
    <text evidence="22">The sequence shown here is derived from an EMBL/GenBank/DDBJ whole genome shotgun (WGS) entry which is preliminary data.</text>
</comment>
<sequence length="626" mass="69861">MFLKEKSFEVTLMGLLWLLKKELNQWETKVARIISWLFGSIEAYMFVHETSGLPSAVRMQAIEAGLKCFELEYLILFTAGLEGYASPVIHRIDVDKKLSHRLYRPSTGTPRTCQRPYLCIERPLRTVIVDNNPFSFLLQPSNGVPCVPFFVAQPCDNQMLLPEFGVELRLSFLSSVDELWFLRIGQHSQSRPRDSAAASQLGFREEARQRRTKLVTSRRREKNSMLPLLEAPCFRNHIYGKSSEVRMAKGRLAGAEPLRQGNPRLKPLLLEPRDEGLTTAPEQNHSADIGETEARQSDGDVGPKSGWGLPPIASSSLRLDFYRESCPRAELIVKQVVLDYFLRDPSISAGLLRLHFHDCFIQGCDASILLDSTDDNVAEKESPPNLTIRGLDLIDDAKAALEAECHGVVSCADIIALAARDGVALVGGEEYELPTGRRDGLVSTMADVRLPTPSFSVEAAQAAFERINLTLVDLTTLLGAHSIGFCHCVFFIGRLYNFKNTGFADPRIDPATLEFLQQKCPPQVITFDNVTRDPKQFMNPESNSSSSFGNSFYRGVLEQKVLLGLDQDLAFTDLTEKLVVRYVEDQSLFMKQFSASMVRLGNVGVLAGTEGEVRLNCRKTNNSTET</sequence>
<protein>
    <recommendedName>
        <fullName evidence="4">peroxidase</fullName>
        <ecNumber evidence="4">1.11.1.7</ecNumber>
    </recommendedName>
</protein>
<dbReference type="InterPro" id="IPR004274">
    <property type="entry name" value="FCP1_dom"/>
</dbReference>
<feature type="site" description="Transition state stabilizer" evidence="18">
    <location>
        <position position="353"/>
    </location>
</feature>
<evidence type="ECO:0000256" key="11">
    <source>
        <dbReference type="ARBA" id="ARBA00023004"/>
    </source>
</evidence>
<feature type="binding site" evidence="17">
    <location>
        <position position="358"/>
    </location>
    <ligand>
        <name>Ca(2+)</name>
        <dbReference type="ChEBI" id="CHEBI:29108"/>
        <label>1</label>
    </ligand>
</feature>
<feature type="region of interest" description="Disordered" evidence="20">
    <location>
        <begin position="193"/>
        <end position="221"/>
    </location>
</feature>
<comment type="similarity">
    <text evidence="3">Belongs to the peroxidase family. Ascorbate peroxidase subfamily.</text>
</comment>
<dbReference type="Pfam" id="PF03031">
    <property type="entry name" value="NIF"/>
    <property type="match status" value="1"/>
</dbReference>
<dbReference type="FunFam" id="1.10.520.10:FF:000008">
    <property type="entry name" value="Peroxidase"/>
    <property type="match status" value="1"/>
</dbReference>
<feature type="disulfide bond" evidence="19">
    <location>
        <begin position="359"/>
        <end position="364"/>
    </location>
</feature>
<dbReference type="InterPro" id="IPR002016">
    <property type="entry name" value="Haem_peroxidase"/>
</dbReference>
<evidence type="ECO:0000256" key="9">
    <source>
        <dbReference type="ARBA" id="ARBA00022837"/>
    </source>
</evidence>
<dbReference type="InterPro" id="IPR019793">
    <property type="entry name" value="Peroxidases_heam-ligand_BS"/>
</dbReference>
<dbReference type="GO" id="GO:0020037">
    <property type="term" value="F:heme binding"/>
    <property type="evidence" value="ECO:0007669"/>
    <property type="project" value="InterPro"/>
</dbReference>
<feature type="binding site" evidence="17">
    <location>
        <position position="363"/>
    </location>
    <ligand>
        <name>Ca(2+)</name>
        <dbReference type="ChEBI" id="CHEBI:29108"/>
        <label>1</label>
    </ligand>
</feature>
<dbReference type="GO" id="GO:0140825">
    <property type="term" value="F:lactoperoxidase activity"/>
    <property type="evidence" value="ECO:0007669"/>
    <property type="project" value="UniProtKB-EC"/>
</dbReference>
<keyword evidence="23" id="KW-1185">Reference proteome</keyword>
<keyword evidence="14" id="KW-0376">Hydrogen peroxide</keyword>
<evidence type="ECO:0000256" key="14">
    <source>
        <dbReference type="ARBA" id="ARBA00023324"/>
    </source>
</evidence>
<feature type="disulfide bond" evidence="19">
    <location>
        <begin position="411"/>
        <end position="617"/>
    </location>
</feature>
<keyword evidence="10" id="KW-0560">Oxidoreductase</keyword>
<keyword evidence="8 17" id="KW-0479">Metal-binding</keyword>
<dbReference type="SUPFAM" id="SSF48113">
    <property type="entry name" value="Heme-dependent peroxidases"/>
    <property type="match status" value="1"/>
</dbReference>
<feature type="binding site" evidence="17">
    <location>
        <position position="367"/>
    </location>
    <ligand>
        <name>Ca(2+)</name>
        <dbReference type="ChEBI" id="CHEBI:29108"/>
        <label>1</label>
    </ligand>
</feature>
<feature type="compositionally biased region" description="Basic residues" evidence="20">
    <location>
        <begin position="210"/>
        <end position="221"/>
    </location>
</feature>
<evidence type="ECO:0000313" key="23">
    <source>
        <dbReference type="Proteomes" id="UP000734854"/>
    </source>
</evidence>
<evidence type="ECO:0000256" key="12">
    <source>
        <dbReference type="ARBA" id="ARBA00023157"/>
    </source>
</evidence>
<evidence type="ECO:0000256" key="7">
    <source>
        <dbReference type="ARBA" id="ARBA00022617"/>
    </source>
</evidence>
<evidence type="ECO:0000313" key="22">
    <source>
        <dbReference type="EMBL" id="KAG6536674.1"/>
    </source>
</evidence>
<dbReference type="FunFam" id="1.10.420.10:FF:000001">
    <property type="entry name" value="Peroxidase"/>
    <property type="match status" value="1"/>
</dbReference>
<gene>
    <name evidence="22" type="ORF">ZIOFF_001734</name>
</gene>
<dbReference type="EC" id="1.11.1.7" evidence="4"/>
<dbReference type="InterPro" id="IPR036412">
    <property type="entry name" value="HAD-like_sf"/>
</dbReference>
<comment type="catalytic activity">
    <reaction evidence="1">
        <text>2 a phenolic donor + H2O2 = 2 a phenolic radical donor + 2 H2O</text>
        <dbReference type="Rhea" id="RHEA:56136"/>
        <dbReference type="ChEBI" id="CHEBI:15377"/>
        <dbReference type="ChEBI" id="CHEBI:16240"/>
        <dbReference type="ChEBI" id="CHEBI:139520"/>
        <dbReference type="ChEBI" id="CHEBI:139521"/>
        <dbReference type="EC" id="1.11.1.7"/>
    </reaction>
</comment>